<feature type="transmembrane region" description="Helical" evidence="1">
    <location>
        <begin position="27"/>
        <end position="45"/>
    </location>
</feature>
<keyword evidence="1" id="KW-0812">Transmembrane</keyword>
<keyword evidence="1" id="KW-0472">Membrane</keyword>
<evidence type="ECO:0000256" key="1">
    <source>
        <dbReference type="SAM" id="Phobius"/>
    </source>
</evidence>
<protein>
    <submittedName>
        <fullName evidence="2">Uncharacterized protein</fullName>
    </submittedName>
</protein>
<dbReference type="AlphaFoldDB" id="A0A8H4JFG9"/>
<sequence>MPSRGGGLWVFQGQYDFIAAFLSDPEFYLLLGIAVSASMAWGWDVNRRHVRANQALPQKANKIKLFSLIASTVLAIMFLHGRSFPNKKAVMNCQIDYTDGCSEMATGQITAYEGRVVTWPVPII</sequence>
<gene>
    <name evidence="2" type="ORF">FACUT_11594</name>
</gene>
<dbReference type="OrthoDB" id="5057497at2759"/>
<accession>A0A8H4JFG9</accession>
<organism evidence="2 3">
    <name type="scientific">Fusarium acutatum</name>
    <dbReference type="NCBI Taxonomy" id="78861"/>
    <lineage>
        <taxon>Eukaryota</taxon>
        <taxon>Fungi</taxon>
        <taxon>Dikarya</taxon>
        <taxon>Ascomycota</taxon>
        <taxon>Pezizomycotina</taxon>
        <taxon>Sordariomycetes</taxon>
        <taxon>Hypocreomycetidae</taxon>
        <taxon>Hypocreales</taxon>
        <taxon>Nectriaceae</taxon>
        <taxon>Fusarium</taxon>
        <taxon>Fusarium fujikuroi species complex</taxon>
    </lineage>
</organism>
<reference evidence="2 3" key="1">
    <citation type="submission" date="2020-01" db="EMBL/GenBank/DDBJ databases">
        <title>Identification and distribution of gene clusters putatively required for synthesis of sphingolipid metabolism inhibitors in phylogenetically diverse species of the filamentous fungus Fusarium.</title>
        <authorList>
            <person name="Kim H.-S."/>
            <person name="Busman M."/>
            <person name="Brown D.W."/>
            <person name="Divon H."/>
            <person name="Uhlig S."/>
            <person name="Proctor R.H."/>
        </authorList>
    </citation>
    <scope>NUCLEOTIDE SEQUENCE [LARGE SCALE GENOMIC DNA]</scope>
    <source>
        <strain evidence="2 3">NRRL 13308</strain>
    </source>
</reference>
<keyword evidence="1" id="KW-1133">Transmembrane helix</keyword>
<proteinExistence type="predicted"/>
<dbReference type="EMBL" id="JAADJF010000389">
    <property type="protein sequence ID" value="KAF4419064.1"/>
    <property type="molecule type" value="Genomic_DNA"/>
</dbReference>
<feature type="transmembrane region" description="Helical" evidence="1">
    <location>
        <begin position="65"/>
        <end position="84"/>
    </location>
</feature>
<evidence type="ECO:0000313" key="2">
    <source>
        <dbReference type="EMBL" id="KAF4419064.1"/>
    </source>
</evidence>
<dbReference type="Proteomes" id="UP000536711">
    <property type="component" value="Unassembled WGS sequence"/>
</dbReference>
<evidence type="ECO:0000313" key="3">
    <source>
        <dbReference type="Proteomes" id="UP000536711"/>
    </source>
</evidence>
<keyword evidence="3" id="KW-1185">Reference proteome</keyword>
<comment type="caution">
    <text evidence="2">The sequence shown here is derived from an EMBL/GenBank/DDBJ whole genome shotgun (WGS) entry which is preliminary data.</text>
</comment>
<name>A0A8H4JFG9_9HYPO</name>